<feature type="repeat" description="TPR" evidence="4">
    <location>
        <begin position="160"/>
        <end position="193"/>
    </location>
</feature>
<feature type="domain" description="Outer membrane lipoprotein BamD-like" evidence="6">
    <location>
        <begin position="31"/>
        <end position="216"/>
    </location>
</feature>
<feature type="repeat" description="TPR" evidence="4">
    <location>
        <begin position="27"/>
        <end position="60"/>
    </location>
</feature>
<dbReference type="EMBL" id="LJNI01000056">
    <property type="protein sequence ID" value="KPJ72768.1"/>
    <property type="molecule type" value="Genomic_DNA"/>
</dbReference>
<dbReference type="InterPro" id="IPR019734">
    <property type="entry name" value="TPR_rpt"/>
</dbReference>
<dbReference type="PROSITE" id="PS50005">
    <property type="entry name" value="TPR"/>
    <property type="match status" value="2"/>
</dbReference>
<feature type="signal peptide" evidence="5">
    <location>
        <begin position="1"/>
        <end position="21"/>
    </location>
</feature>
<evidence type="ECO:0000256" key="5">
    <source>
        <dbReference type="SAM" id="SignalP"/>
    </source>
</evidence>
<protein>
    <recommendedName>
        <fullName evidence="6">Outer membrane lipoprotein BamD-like domain-containing protein</fullName>
    </recommendedName>
</protein>
<dbReference type="Gene3D" id="1.25.40.10">
    <property type="entry name" value="Tetratricopeptide repeat domain"/>
    <property type="match status" value="1"/>
</dbReference>
<evidence type="ECO:0000256" key="3">
    <source>
        <dbReference type="ARBA" id="ARBA00023237"/>
    </source>
</evidence>
<dbReference type="SMART" id="SM00028">
    <property type="entry name" value="TPR"/>
    <property type="match status" value="4"/>
</dbReference>
<evidence type="ECO:0000313" key="8">
    <source>
        <dbReference type="Proteomes" id="UP000051012"/>
    </source>
</evidence>
<dbReference type="AlphaFoldDB" id="A0A0S7YDJ5"/>
<dbReference type="PANTHER" id="PTHR37423">
    <property type="entry name" value="SOLUBLE LYTIC MUREIN TRANSGLYCOSYLASE-RELATED"/>
    <property type="match status" value="1"/>
</dbReference>
<keyword evidence="4" id="KW-0802">TPR repeat</keyword>
<evidence type="ECO:0000256" key="1">
    <source>
        <dbReference type="ARBA" id="ARBA00022729"/>
    </source>
</evidence>
<comment type="caution">
    <text evidence="7">The sequence shown here is derived from an EMBL/GenBank/DDBJ whole genome shotgun (WGS) entry which is preliminary data.</text>
</comment>
<proteinExistence type="predicted"/>
<keyword evidence="2" id="KW-0472">Membrane</keyword>
<feature type="chain" id="PRO_5006640555" description="Outer membrane lipoprotein BamD-like domain-containing protein" evidence="5">
    <location>
        <begin position="22"/>
        <end position="253"/>
    </location>
</feature>
<evidence type="ECO:0000259" key="6">
    <source>
        <dbReference type="Pfam" id="PF13525"/>
    </source>
</evidence>
<organism evidence="7 8">
    <name type="scientific">candidate division TA06 bacterium DG_78</name>
    <dbReference type="NCBI Taxonomy" id="1703772"/>
    <lineage>
        <taxon>Bacteria</taxon>
        <taxon>Bacteria division TA06</taxon>
    </lineage>
</organism>
<name>A0A0S7YDJ5_UNCT6</name>
<keyword evidence="3" id="KW-0998">Cell outer membrane</keyword>
<dbReference type="Proteomes" id="UP000051012">
    <property type="component" value="Unassembled WGS sequence"/>
</dbReference>
<gene>
    <name evidence="7" type="ORF">AMJ52_05270</name>
</gene>
<dbReference type="PROSITE" id="PS51257">
    <property type="entry name" value="PROKAR_LIPOPROTEIN"/>
    <property type="match status" value="1"/>
</dbReference>
<dbReference type="InterPro" id="IPR017689">
    <property type="entry name" value="BamD"/>
</dbReference>
<dbReference type="Pfam" id="PF13525">
    <property type="entry name" value="YfiO"/>
    <property type="match status" value="1"/>
</dbReference>
<evidence type="ECO:0000256" key="2">
    <source>
        <dbReference type="ARBA" id="ARBA00023136"/>
    </source>
</evidence>
<dbReference type="InterPro" id="IPR039565">
    <property type="entry name" value="BamD-like"/>
</dbReference>
<sequence>MKRIIFMIVACVMMSCTTRQALPPLSAPDEFERAMAYFENKKYDSAIQAFERIIFYHPTSEYVDDAQYWLGRSYFEKNDYTQAVAEFDYLLRNFSNSIFSEETYLYRAKSYFFNAPSYDRDQTGLIAALSSLNEFLTLYPNSEHTDEIKELILEGRNRLAKKEIENGKLYIKLKKSDAALLYFDYVLEIYPETNVANEARFYTAQIYEKTGKIDEALTLYRELLEDNHWKERAEKRIKEIEKDSDESDVGEIQ</sequence>
<dbReference type="InterPro" id="IPR011990">
    <property type="entry name" value="TPR-like_helical_dom_sf"/>
</dbReference>
<dbReference type="SUPFAM" id="SSF48452">
    <property type="entry name" value="TPR-like"/>
    <property type="match status" value="1"/>
</dbReference>
<accession>A0A0S7YDJ5</accession>
<evidence type="ECO:0000313" key="7">
    <source>
        <dbReference type="EMBL" id="KPJ72768.1"/>
    </source>
</evidence>
<dbReference type="PANTHER" id="PTHR37423:SF2">
    <property type="entry name" value="MEMBRANE-BOUND LYTIC MUREIN TRANSGLYCOSYLASE C"/>
    <property type="match status" value="1"/>
</dbReference>
<reference evidence="7 8" key="1">
    <citation type="journal article" date="2015" name="Microbiome">
        <title>Genomic resolution of linkages in carbon, nitrogen, and sulfur cycling among widespread estuary sediment bacteria.</title>
        <authorList>
            <person name="Baker B.J."/>
            <person name="Lazar C.S."/>
            <person name="Teske A.P."/>
            <person name="Dick G.J."/>
        </authorList>
    </citation>
    <scope>NUCLEOTIDE SEQUENCE [LARGE SCALE GENOMIC DNA]</scope>
    <source>
        <strain evidence="7">DG_78</strain>
    </source>
</reference>
<evidence type="ECO:0000256" key="4">
    <source>
        <dbReference type="PROSITE-ProRule" id="PRU00339"/>
    </source>
</evidence>
<dbReference type="NCBIfam" id="TIGR03302">
    <property type="entry name" value="OM_YfiO"/>
    <property type="match status" value="1"/>
</dbReference>
<keyword evidence="1 5" id="KW-0732">Signal</keyword>